<dbReference type="EMBL" id="BGZK01000722">
    <property type="protein sequence ID" value="GBP57881.1"/>
    <property type="molecule type" value="Genomic_DNA"/>
</dbReference>
<evidence type="ECO:0000313" key="2">
    <source>
        <dbReference type="Proteomes" id="UP000299102"/>
    </source>
</evidence>
<keyword evidence="2" id="KW-1185">Reference proteome</keyword>
<organism evidence="1 2">
    <name type="scientific">Eumeta variegata</name>
    <name type="common">Bagworm moth</name>
    <name type="synonym">Eumeta japonica</name>
    <dbReference type="NCBI Taxonomy" id="151549"/>
    <lineage>
        <taxon>Eukaryota</taxon>
        <taxon>Metazoa</taxon>
        <taxon>Ecdysozoa</taxon>
        <taxon>Arthropoda</taxon>
        <taxon>Hexapoda</taxon>
        <taxon>Insecta</taxon>
        <taxon>Pterygota</taxon>
        <taxon>Neoptera</taxon>
        <taxon>Endopterygota</taxon>
        <taxon>Lepidoptera</taxon>
        <taxon>Glossata</taxon>
        <taxon>Ditrysia</taxon>
        <taxon>Tineoidea</taxon>
        <taxon>Psychidae</taxon>
        <taxon>Oiketicinae</taxon>
        <taxon>Eumeta</taxon>
    </lineage>
</organism>
<accession>A0A4C1X2G2</accession>
<protein>
    <submittedName>
        <fullName evidence="1">Uncharacterized protein</fullName>
    </submittedName>
</protein>
<name>A0A4C1X2G2_EUMVA</name>
<dbReference type="AlphaFoldDB" id="A0A4C1X2G2"/>
<gene>
    <name evidence="1" type="ORF">EVAR_37434_1</name>
</gene>
<sequence>MVTANAERQMLFPMLDYVVRILNLAAVFVGPHRVGKRWRPITVNEVITKHTVLNLRKSRALGALTALTRRF</sequence>
<reference evidence="1 2" key="1">
    <citation type="journal article" date="2019" name="Commun. Biol.">
        <title>The bagworm genome reveals a unique fibroin gene that provides high tensile strength.</title>
        <authorList>
            <person name="Kono N."/>
            <person name="Nakamura H."/>
            <person name="Ohtoshi R."/>
            <person name="Tomita M."/>
            <person name="Numata K."/>
            <person name="Arakawa K."/>
        </authorList>
    </citation>
    <scope>NUCLEOTIDE SEQUENCE [LARGE SCALE GENOMIC DNA]</scope>
</reference>
<comment type="caution">
    <text evidence="1">The sequence shown here is derived from an EMBL/GenBank/DDBJ whole genome shotgun (WGS) entry which is preliminary data.</text>
</comment>
<proteinExistence type="predicted"/>
<dbReference type="Proteomes" id="UP000299102">
    <property type="component" value="Unassembled WGS sequence"/>
</dbReference>
<evidence type="ECO:0000313" key="1">
    <source>
        <dbReference type="EMBL" id="GBP57881.1"/>
    </source>
</evidence>